<dbReference type="Gene3D" id="2.20.130.20">
    <property type="match status" value="1"/>
</dbReference>
<dbReference type="InterPro" id="IPR001599">
    <property type="entry name" value="Macroglobln_a2"/>
</dbReference>
<feature type="domain" description="Alpha-2-macroglobulin" evidence="1">
    <location>
        <begin position="50"/>
        <end position="151"/>
    </location>
</feature>
<dbReference type="EMBL" id="JAYMGO010000001">
    <property type="protein sequence ID" value="KAL1281208.1"/>
    <property type="molecule type" value="Genomic_DNA"/>
</dbReference>
<dbReference type="Pfam" id="PF00207">
    <property type="entry name" value="A2M"/>
    <property type="match status" value="1"/>
</dbReference>
<evidence type="ECO:0000313" key="2">
    <source>
        <dbReference type="EMBL" id="KAL1281208.1"/>
    </source>
</evidence>
<dbReference type="PANTHER" id="PTHR11412">
    <property type="entry name" value="MACROGLOBULIN / COMPLEMENT"/>
    <property type="match status" value="1"/>
</dbReference>
<name>A0ABR3NVX9_9TELE</name>
<protein>
    <recommendedName>
        <fullName evidence="1">Alpha-2-macroglobulin domain-containing protein</fullName>
    </recommendedName>
</protein>
<dbReference type="InterPro" id="IPR013783">
    <property type="entry name" value="Ig-like_fold"/>
</dbReference>
<dbReference type="Proteomes" id="UP001558613">
    <property type="component" value="Unassembled WGS sequence"/>
</dbReference>
<organism evidence="2 3">
    <name type="scientific">Cirrhinus molitorella</name>
    <name type="common">mud carp</name>
    <dbReference type="NCBI Taxonomy" id="172907"/>
    <lineage>
        <taxon>Eukaryota</taxon>
        <taxon>Metazoa</taxon>
        <taxon>Chordata</taxon>
        <taxon>Craniata</taxon>
        <taxon>Vertebrata</taxon>
        <taxon>Euteleostomi</taxon>
        <taxon>Actinopterygii</taxon>
        <taxon>Neopterygii</taxon>
        <taxon>Teleostei</taxon>
        <taxon>Ostariophysi</taxon>
        <taxon>Cypriniformes</taxon>
        <taxon>Cyprinidae</taxon>
        <taxon>Labeoninae</taxon>
        <taxon>Labeonini</taxon>
        <taxon>Cirrhinus</taxon>
    </lineage>
</organism>
<dbReference type="PANTHER" id="PTHR11412:SF81">
    <property type="entry name" value="COMPLEMENT C3"/>
    <property type="match status" value="1"/>
</dbReference>
<evidence type="ECO:0000313" key="3">
    <source>
        <dbReference type="Proteomes" id="UP001558613"/>
    </source>
</evidence>
<accession>A0ABR3NVX9</accession>
<evidence type="ECO:0000259" key="1">
    <source>
        <dbReference type="SMART" id="SM01360"/>
    </source>
</evidence>
<sequence>MCCRFPVLLQGDDPPHGTIRREEFILARSEEDEFDEELGEVMVRTQFPESWLWEEIELPVCPPNQPQCSETSTLRTGVYLKDSITTWQITAISLSKTLGMCVADPYEIIVRKDFFIDLKMPYSAVRNEQLEIKAVIHNYSNQRMKTVNIRFKTSEGICSSASKKQKGKITVFPWPHVLHSRPSHHHPHGAERAVDRS</sequence>
<dbReference type="InterPro" id="IPR050473">
    <property type="entry name" value="A2M/Complement_sys"/>
</dbReference>
<gene>
    <name evidence="2" type="ORF">QQF64_000011</name>
</gene>
<reference evidence="2 3" key="1">
    <citation type="submission" date="2023-09" db="EMBL/GenBank/DDBJ databases">
        <authorList>
            <person name="Wang M."/>
        </authorList>
    </citation>
    <scope>NUCLEOTIDE SEQUENCE [LARGE SCALE GENOMIC DNA]</scope>
    <source>
        <strain evidence="2">GT-2023</strain>
        <tissue evidence="2">Liver</tissue>
    </source>
</reference>
<dbReference type="SMART" id="SM01360">
    <property type="entry name" value="A2M"/>
    <property type="match status" value="1"/>
</dbReference>
<comment type="caution">
    <text evidence="2">The sequence shown here is derived from an EMBL/GenBank/DDBJ whole genome shotgun (WGS) entry which is preliminary data.</text>
</comment>
<dbReference type="Gene3D" id="2.60.40.10">
    <property type="entry name" value="Immunoglobulins"/>
    <property type="match status" value="1"/>
</dbReference>
<keyword evidence="3" id="KW-1185">Reference proteome</keyword>
<proteinExistence type="predicted"/>